<gene>
    <name evidence="4" type="ORF">CK500_00725</name>
</gene>
<protein>
    <submittedName>
        <fullName evidence="4">Heat-shock protein Hsp20</fullName>
    </submittedName>
</protein>
<dbReference type="OrthoDB" id="198277at2157"/>
<dbReference type="InterPro" id="IPR002068">
    <property type="entry name" value="A-crystallin/Hsp20_dom"/>
</dbReference>
<sequence>MNRTNPFDEIEQFLGRTTLGGDRMWGRDLRTTDIDVAEYDDEFVVMADLPGYDREDIDVRATEGRLTISAERGADPEIAESEDADRRYLRRERRHESITRSVDLPGHVVDEDASATYRHGVLTVTLPKAVDEAADGHRIDVA</sequence>
<keyword evidence="5" id="KW-1185">Reference proteome</keyword>
<evidence type="ECO:0000256" key="1">
    <source>
        <dbReference type="PROSITE-ProRule" id="PRU00285"/>
    </source>
</evidence>
<evidence type="ECO:0000256" key="2">
    <source>
        <dbReference type="RuleBase" id="RU003616"/>
    </source>
</evidence>
<dbReference type="InterPro" id="IPR031107">
    <property type="entry name" value="Small_HSP"/>
</dbReference>
<comment type="similarity">
    <text evidence="1 2">Belongs to the small heat shock protein (HSP20) family.</text>
</comment>
<dbReference type="Gene3D" id="2.60.40.790">
    <property type="match status" value="1"/>
</dbReference>
<dbReference type="InterPro" id="IPR008978">
    <property type="entry name" value="HSP20-like_chaperone"/>
</dbReference>
<dbReference type="EMBL" id="NSKC01000001">
    <property type="protein sequence ID" value="PAU85221.1"/>
    <property type="molecule type" value="Genomic_DNA"/>
</dbReference>
<name>A0A2A2FIA9_9EURY</name>
<accession>A0A2A2FIA9</accession>
<organism evidence="4 5">
    <name type="scientific">Halorubrum salipaludis</name>
    <dbReference type="NCBI Taxonomy" id="2032630"/>
    <lineage>
        <taxon>Archaea</taxon>
        <taxon>Methanobacteriati</taxon>
        <taxon>Methanobacteriota</taxon>
        <taxon>Stenosarchaea group</taxon>
        <taxon>Halobacteria</taxon>
        <taxon>Halobacteriales</taxon>
        <taxon>Haloferacaceae</taxon>
        <taxon>Halorubrum</taxon>
    </lineage>
</organism>
<evidence type="ECO:0000313" key="5">
    <source>
        <dbReference type="Proteomes" id="UP000218083"/>
    </source>
</evidence>
<dbReference type="Pfam" id="PF00011">
    <property type="entry name" value="HSP20"/>
    <property type="match status" value="1"/>
</dbReference>
<dbReference type="SUPFAM" id="SSF49764">
    <property type="entry name" value="HSP20-like chaperones"/>
    <property type="match status" value="1"/>
</dbReference>
<dbReference type="CDD" id="cd06464">
    <property type="entry name" value="ACD_sHsps-like"/>
    <property type="match status" value="1"/>
</dbReference>
<dbReference type="AlphaFoldDB" id="A0A2A2FIA9"/>
<dbReference type="Proteomes" id="UP000218083">
    <property type="component" value="Unassembled WGS sequence"/>
</dbReference>
<dbReference type="RefSeq" id="WP_095635343.1">
    <property type="nucleotide sequence ID" value="NZ_NSKC01000001.1"/>
</dbReference>
<evidence type="ECO:0000313" key="4">
    <source>
        <dbReference type="EMBL" id="PAU85221.1"/>
    </source>
</evidence>
<evidence type="ECO:0000259" key="3">
    <source>
        <dbReference type="PROSITE" id="PS01031"/>
    </source>
</evidence>
<reference evidence="4 5" key="1">
    <citation type="submission" date="2017-08" db="EMBL/GenBank/DDBJ databases">
        <title>The strain WRN001 was isolated from Binhai saline alkaline soil, Tianjin, China.</title>
        <authorList>
            <person name="Liu D."/>
            <person name="Zhang G."/>
        </authorList>
    </citation>
    <scope>NUCLEOTIDE SEQUENCE [LARGE SCALE GENOMIC DNA]</scope>
    <source>
        <strain evidence="4 5">WN019</strain>
    </source>
</reference>
<feature type="domain" description="SHSP" evidence="3">
    <location>
        <begin position="25"/>
        <end position="142"/>
    </location>
</feature>
<proteinExistence type="inferred from homology"/>
<dbReference type="PROSITE" id="PS01031">
    <property type="entry name" value="SHSP"/>
    <property type="match status" value="1"/>
</dbReference>
<dbReference type="PANTHER" id="PTHR11527">
    <property type="entry name" value="HEAT-SHOCK PROTEIN 20 FAMILY MEMBER"/>
    <property type="match status" value="1"/>
</dbReference>
<comment type="caution">
    <text evidence="4">The sequence shown here is derived from an EMBL/GenBank/DDBJ whole genome shotgun (WGS) entry which is preliminary data.</text>
</comment>